<dbReference type="RefSeq" id="WP_141783711.1">
    <property type="nucleotide sequence ID" value="NZ_BAAAIK010000003.1"/>
</dbReference>
<gene>
    <name evidence="1" type="ORF">FB467_0525</name>
</gene>
<accession>A0A542YMX8</accession>
<comment type="caution">
    <text evidence="1">The sequence shown here is derived from an EMBL/GenBank/DDBJ whole genome shotgun (WGS) entry which is preliminary data.</text>
</comment>
<dbReference type="AlphaFoldDB" id="A0A542YMX8"/>
<dbReference type="Proteomes" id="UP000319516">
    <property type="component" value="Unassembled WGS sequence"/>
</dbReference>
<dbReference type="EMBL" id="VFOP01000001">
    <property type="protein sequence ID" value="TQL49453.1"/>
    <property type="molecule type" value="Genomic_DNA"/>
</dbReference>
<keyword evidence="2" id="KW-1185">Reference proteome</keyword>
<evidence type="ECO:0000313" key="1">
    <source>
        <dbReference type="EMBL" id="TQL49453.1"/>
    </source>
</evidence>
<dbReference type="OrthoDB" id="4857326at2"/>
<reference evidence="1 2" key="1">
    <citation type="submission" date="2019-06" db="EMBL/GenBank/DDBJ databases">
        <title>Sequencing the genomes of 1000 actinobacteria strains.</title>
        <authorList>
            <person name="Klenk H.-P."/>
        </authorList>
    </citation>
    <scope>NUCLEOTIDE SEQUENCE [LARGE SCALE GENOMIC DNA]</scope>
    <source>
        <strain evidence="1 2">DSM 12335</strain>
    </source>
</reference>
<protein>
    <submittedName>
        <fullName evidence="1">Uncharacterized protein</fullName>
    </submittedName>
</protein>
<sequence>MPAEAAPVPSITLLGPQRNPHVDQVLSDLGISGRIALVNAGWREREPDDELLRDLVGGDAVNLRLWHRMQEVWDADPEFADADRHRRQVLEEMQDLYLLGLGHVDDAIDSLRNHHARSEEVHQMAIQDVERIMRGMDKAHLARVSQVHAEFWERWRPHERMAVAAFRELISHELADVSAVVITGGHVGVLTGALHLFNVAPRISSPVIAWGAGAMALTDQIVLFHDRAPHGPSLPEVFSTGVGLLNDVVVFPSARERLDLGNHERMAMMARRFAPAESLLLEQRARVDVGSDGLLPEGAPVLQPDGTLKGRGAA</sequence>
<evidence type="ECO:0000313" key="2">
    <source>
        <dbReference type="Proteomes" id="UP000319516"/>
    </source>
</evidence>
<proteinExistence type="predicted"/>
<name>A0A542YMX8_9MICO</name>
<organism evidence="1 2">
    <name type="scientific">Ornithinicoccus hortensis</name>
    <dbReference type="NCBI Taxonomy" id="82346"/>
    <lineage>
        <taxon>Bacteria</taxon>
        <taxon>Bacillati</taxon>
        <taxon>Actinomycetota</taxon>
        <taxon>Actinomycetes</taxon>
        <taxon>Micrococcales</taxon>
        <taxon>Intrasporangiaceae</taxon>
        <taxon>Ornithinicoccus</taxon>
    </lineage>
</organism>